<dbReference type="InterPro" id="IPR006660">
    <property type="entry name" value="Arsenate_reductase-like"/>
</dbReference>
<dbReference type="SUPFAM" id="SSF52833">
    <property type="entry name" value="Thioredoxin-like"/>
    <property type="match status" value="1"/>
</dbReference>
<dbReference type="InterPro" id="IPR006504">
    <property type="entry name" value="Tscrpt_reg_Spx/MgsR"/>
</dbReference>
<sequence length="119" mass="13663">MSAAITIYGIKSCDTMRKAMKWLQAHNVVYQFHDYKTQGIDTATLKKWAQSVGWEKLLNKAGTTFRKLPDSEKENIDEERALALMVAYPSLIKRPVLDREGKIIVGFKPEVYMDLFAIH</sequence>
<protein>
    <submittedName>
        <fullName evidence="3">ArsC family reductase</fullName>
    </submittedName>
</protein>
<reference evidence="3 4" key="1">
    <citation type="submission" date="2017-10" db="EMBL/GenBank/DDBJ databases">
        <title>Genomic analysis of the genus Acetobacter.</title>
        <authorList>
            <person name="Kim K.H."/>
            <person name="Chun B.H."/>
            <person name="Son A.R."/>
            <person name="Jeon C.O."/>
        </authorList>
    </citation>
    <scope>NUCLEOTIDE SEQUENCE [LARGE SCALE GENOMIC DNA]</scope>
    <source>
        <strain evidence="3 4">LHT 2458</strain>
    </source>
</reference>
<dbReference type="PROSITE" id="PS51353">
    <property type="entry name" value="ARSC"/>
    <property type="match status" value="1"/>
</dbReference>
<dbReference type="InterPro" id="IPR036249">
    <property type="entry name" value="Thioredoxin-like_sf"/>
</dbReference>
<dbReference type="NCBIfam" id="NF008107">
    <property type="entry name" value="PRK10853.1"/>
    <property type="match status" value="1"/>
</dbReference>
<dbReference type="EMBL" id="PEBQ01000056">
    <property type="protein sequence ID" value="PHY94919.1"/>
    <property type="molecule type" value="Genomic_DNA"/>
</dbReference>
<organism evidence="3 4">
    <name type="scientific">Acetobacter pomorum</name>
    <dbReference type="NCBI Taxonomy" id="65959"/>
    <lineage>
        <taxon>Bacteria</taxon>
        <taxon>Pseudomonadati</taxon>
        <taxon>Pseudomonadota</taxon>
        <taxon>Alphaproteobacteria</taxon>
        <taxon>Acetobacterales</taxon>
        <taxon>Acetobacteraceae</taxon>
        <taxon>Acetobacter</taxon>
    </lineage>
</organism>
<dbReference type="PANTHER" id="PTHR30041">
    <property type="entry name" value="ARSENATE REDUCTASE"/>
    <property type="match status" value="1"/>
</dbReference>
<dbReference type="AlphaFoldDB" id="A0A2G4REA9"/>
<evidence type="ECO:0000256" key="1">
    <source>
        <dbReference type="ARBA" id="ARBA00007198"/>
    </source>
</evidence>
<dbReference type="PANTHER" id="PTHR30041:SF8">
    <property type="entry name" value="PROTEIN YFFB"/>
    <property type="match status" value="1"/>
</dbReference>
<dbReference type="CDD" id="cd03035">
    <property type="entry name" value="ArsC_Yffb"/>
    <property type="match status" value="1"/>
</dbReference>
<comment type="similarity">
    <text evidence="1 2">Belongs to the ArsC family.</text>
</comment>
<gene>
    <name evidence="3" type="ORF">CSR02_03710</name>
</gene>
<evidence type="ECO:0000313" key="3">
    <source>
        <dbReference type="EMBL" id="PHY94919.1"/>
    </source>
</evidence>
<name>A0A2G4REA9_9PROT</name>
<accession>A0A2G4REA9</accession>
<dbReference type="Pfam" id="PF03960">
    <property type="entry name" value="ArsC"/>
    <property type="match status" value="1"/>
</dbReference>
<proteinExistence type="inferred from homology"/>
<comment type="caution">
    <text evidence="3">The sequence shown here is derived from an EMBL/GenBank/DDBJ whole genome shotgun (WGS) entry which is preliminary data.</text>
</comment>
<dbReference type="Proteomes" id="UP000228751">
    <property type="component" value="Unassembled WGS sequence"/>
</dbReference>
<evidence type="ECO:0000256" key="2">
    <source>
        <dbReference type="PROSITE-ProRule" id="PRU01282"/>
    </source>
</evidence>
<keyword evidence="4" id="KW-1185">Reference proteome</keyword>
<dbReference type="OrthoDB" id="9803749at2"/>
<dbReference type="NCBIfam" id="TIGR01617">
    <property type="entry name" value="arsC_related"/>
    <property type="match status" value="1"/>
</dbReference>
<evidence type="ECO:0000313" key="4">
    <source>
        <dbReference type="Proteomes" id="UP000228751"/>
    </source>
</evidence>
<dbReference type="RefSeq" id="WP_099540610.1">
    <property type="nucleotide sequence ID" value="NZ_PEBQ01000056.1"/>
</dbReference>
<dbReference type="Gene3D" id="3.40.30.10">
    <property type="entry name" value="Glutaredoxin"/>
    <property type="match status" value="1"/>
</dbReference>